<dbReference type="Proteomes" id="UP001303046">
    <property type="component" value="Unassembled WGS sequence"/>
</dbReference>
<evidence type="ECO:0000256" key="10">
    <source>
        <dbReference type="SAM" id="MobiDB-lite"/>
    </source>
</evidence>
<feature type="transmembrane region" description="Helical" evidence="11">
    <location>
        <begin position="274"/>
        <end position="295"/>
    </location>
</feature>
<keyword evidence="4 11" id="KW-1133">Transmembrane helix</keyword>
<sequence length="443" mass="50154">MNSDSVEIRSSSAAYLLLLLGRCAAKLPHVGFFHKIIFRRMPAFTIAVSIYVVTVITGIFGNIWVVCSIARSRKPRGLLRHSSPSDRLRAYISVLAIVDLTVLMVLLVRTIYLTLPNLMLDTNSCRAMFVIEQAVKLASLTLLSCISIERYITIRKPFCSQVRKRFIRLTPLIALALLSVVIVAILVQVQSVATSSDSLNCVRMYRGRMLPRLGAYLTAIAFLSNLTTISVNYGQIVRHVRRKFSKRKARVVAHSRTRESAVTEPRYMKEMTNAIIRVFVFHVICWLPSCLIQFLPDIGLVSELLTTIRYFNNFSDFRTVRWSIFVANWLTYASAAGNWIFYAAMNRDLRSLIRYATERRKRSTLSHTASPSNVHRNLRQQMSASMRVLQSLSYRSSLAGSLDEVTCPPSLLQLSPKSSTVSQDQNNSPSIIRQKSNHIAREV</sequence>
<comment type="caution">
    <text evidence="13">The sequence shown here is derived from an EMBL/GenBank/DDBJ whole genome shotgun (WGS) entry which is preliminary data.</text>
</comment>
<evidence type="ECO:0000256" key="3">
    <source>
        <dbReference type="ARBA" id="ARBA00022692"/>
    </source>
</evidence>
<gene>
    <name evidence="13" type="primary">Necator_chrII.g5603</name>
    <name evidence="13" type="ORF">RB195_017810</name>
</gene>
<evidence type="ECO:0000313" key="13">
    <source>
        <dbReference type="EMBL" id="KAK6734258.1"/>
    </source>
</evidence>
<evidence type="ECO:0000256" key="7">
    <source>
        <dbReference type="ARBA" id="ARBA00023170"/>
    </source>
</evidence>
<comment type="similarity">
    <text evidence="9">Belongs to the G-protein coupled receptor 1 family.</text>
</comment>
<accession>A0ABR1C9C4</accession>
<feature type="transmembrane region" description="Helical" evidence="11">
    <location>
        <begin position="322"/>
        <end position="344"/>
    </location>
</feature>
<evidence type="ECO:0000256" key="4">
    <source>
        <dbReference type="ARBA" id="ARBA00022989"/>
    </source>
</evidence>
<keyword evidence="2" id="KW-1003">Cell membrane</keyword>
<dbReference type="Gene3D" id="1.20.1070.10">
    <property type="entry name" value="Rhodopsin 7-helix transmembrane proteins"/>
    <property type="match status" value="1"/>
</dbReference>
<keyword evidence="3 9" id="KW-0812">Transmembrane</keyword>
<feature type="transmembrane region" description="Helical" evidence="11">
    <location>
        <begin position="213"/>
        <end position="233"/>
    </location>
</feature>
<feature type="domain" description="G-protein coupled receptors family 1 profile" evidence="12">
    <location>
        <begin position="61"/>
        <end position="342"/>
    </location>
</feature>
<dbReference type="SUPFAM" id="SSF81321">
    <property type="entry name" value="Family A G protein-coupled receptor-like"/>
    <property type="match status" value="1"/>
</dbReference>
<keyword evidence="8 9" id="KW-0807">Transducer</keyword>
<comment type="subcellular location">
    <subcellularLocation>
        <location evidence="1">Cell membrane</location>
        <topology evidence="1">Multi-pass membrane protein</topology>
    </subcellularLocation>
</comment>
<keyword evidence="6 11" id="KW-0472">Membrane</keyword>
<evidence type="ECO:0000259" key="12">
    <source>
        <dbReference type="PROSITE" id="PS50262"/>
    </source>
</evidence>
<keyword evidence="14" id="KW-1185">Reference proteome</keyword>
<dbReference type="PANTHER" id="PTHR24228:SF61">
    <property type="entry name" value="G-PROTEIN COUPLED RECEPTORS FAMILY 1 PROFILE DOMAIN-CONTAINING PROTEIN"/>
    <property type="match status" value="1"/>
</dbReference>
<dbReference type="PRINTS" id="PR00237">
    <property type="entry name" value="GPCRRHODOPSN"/>
</dbReference>
<organism evidence="13 14">
    <name type="scientific">Necator americanus</name>
    <name type="common">Human hookworm</name>
    <dbReference type="NCBI Taxonomy" id="51031"/>
    <lineage>
        <taxon>Eukaryota</taxon>
        <taxon>Metazoa</taxon>
        <taxon>Ecdysozoa</taxon>
        <taxon>Nematoda</taxon>
        <taxon>Chromadorea</taxon>
        <taxon>Rhabditida</taxon>
        <taxon>Rhabditina</taxon>
        <taxon>Rhabditomorpha</taxon>
        <taxon>Strongyloidea</taxon>
        <taxon>Ancylostomatidae</taxon>
        <taxon>Bunostominae</taxon>
        <taxon>Necator</taxon>
    </lineage>
</organism>
<keyword evidence="7 9" id="KW-0675">Receptor</keyword>
<reference evidence="13 14" key="1">
    <citation type="submission" date="2023-08" db="EMBL/GenBank/DDBJ databases">
        <title>A Necator americanus chromosomal reference genome.</title>
        <authorList>
            <person name="Ilik V."/>
            <person name="Petrzelkova K.J."/>
            <person name="Pardy F."/>
            <person name="Fuh T."/>
            <person name="Niatou-Singa F.S."/>
            <person name="Gouil Q."/>
            <person name="Baker L."/>
            <person name="Ritchie M.E."/>
            <person name="Jex A.R."/>
            <person name="Gazzola D."/>
            <person name="Li H."/>
            <person name="Toshio Fujiwara R."/>
            <person name="Zhan B."/>
            <person name="Aroian R.V."/>
            <person name="Pafco B."/>
            <person name="Schwarz E.M."/>
        </authorList>
    </citation>
    <scope>NUCLEOTIDE SEQUENCE [LARGE SCALE GENOMIC DNA]</scope>
    <source>
        <strain evidence="13 14">Aroian</strain>
        <tissue evidence="13">Whole animal</tissue>
    </source>
</reference>
<feature type="transmembrane region" description="Helical" evidence="11">
    <location>
        <begin position="41"/>
        <end position="67"/>
    </location>
</feature>
<feature type="transmembrane region" description="Helical" evidence="11">
    <location>
        <begin position="169"/>
        <end position="193"/>
    </location>
</feature>
<feature type="transmembrane region" description="Helical" evidence="11">
    <location>
        <begin position="127"/>
        <end position="148"/>
    </location>
</feature>
<dbReference type="PROSITE" id="PS50262">
    <property type="entry name" value="G_PROTEIN_RECEP_F1_2"/>
    <property type="match status" value="1"/>
</dbReference>
<dbReference type="PANTHER" id="PTHR24228">
    <property type="entry name" value="B2 BRADYKININ RECEPTOR/ANGIOTENSIN II RECEPTOR"/>
    <property type="match status" value="1"/>
</dbReference>
<evidence type="ECO:0000256" key="5">
    <source>
        <dbReference type="ARBA" id="ARBA00023040"/>
    </source>
</evidence>
<dbReference type="EMBL" id="JAVFWL010000002">
    <property type="protein sequence ID" value="KAK6734258.1"/>
    <property type="molecule type" value="Genomic_DNA"/>
</dbReference>
<dbReference type="PROSITE" id="PS00237">
    <property type="entry name" value="G_PROTEIN_RECEP_F1_1"/>
    <property type="match status" value="1"/>
</dbReference>
<evidence type="ECO:0000256" key="6">
    <source>
        <dbReference type="ARBA" id="ARBA00023136"/>
    </source>
</evidence>
<dbReference type="CDD" id="cd00637">
    <property type="entry name" value="7tm_classA_rhodopsin-like"/>
    <property type="match status" value="1"/>
</dbReference>
<feature type="compositionally biased region" description="Polar residues" evidence="10">
    <location>
        <begin position="420"/>
        <end position="434"/>
    </location>
</feature>
<dbReference type="InterPro" id="IPR000276">
    <property type="entry name" value="GPCR_Rhodpsn"/>
</dbReference>
<dbReference type="Pfam" id="PF00001">
    <property type="entry name" value="7tm_1"/>
    <property type="match status" value="1"/>
</dbReference>
<evidence type="ECO:0000256" key="2">
    <source>
        <dbReference type="ARBA" id="ARBA00022475"/>
    </source>
</evidence>
<keyword evidence="5 9" id="KW-0297">G-protein coupled receptor</keyword>
<dbReference type="InterPro" id="IPR017452">
    <property type="entry name" value="GPCR_Rhodpsn_7TM"/>
</dbReference>
<name>A0ABR1C9C4_NECAM</name>
<evidence type="ECO:0000256" key="9">
    <source>
        <dbReference type="RuleBase" id="RU000688"/>
    </source>
</evidence>
<proteinExistence type="inferred from homology"/>
<protein>
    <recommendedName>
        <fullName evidence="12">G-protein coupled receptors family 1 profile domain-containing protein</fullName>
    </recommendedName>
</protein>
<evidence type="ECO:0000256" key="11">
    <source>
        <dbReference type="SAM" id="Phobius"/>
    </source>
</evidence>
<evidence type="ECO:0000313" key="14">
    <source>
        <dbReference type="Proteomes" id="UP001303046"/>
    </source>
</evidence>
<feature type="transmembrane region" description="Helical" evidence="11">
    <location>
        <begin position="88"/>
        <end position="115"/>
    </location>
</feature>
<feature type="region of interest" description="Disordered" evidence="10">
    <location>
        <begin position="413"/>
        <end position="443"/>
    </location>
</feature>
<evidence type="ECO:0000256" key="8">
    <source>
        <dbReference type="ARBA" id="ARBA00023224"/>
    </source>
</evidence>
<evidence type="ECO:0000256" key="1">
    <source>
        <dbReference type="ARBA" id="ARBA00004651"/>
    </source>
</evidence>